<evidence type="ECO:0000256" key="3">
    <source>
        <dbReference type="ARBA" id="ARBA00022692"/>
    </source>
</evidence>
<feature type="transmembrane region" description="Helical" evidence="8">
    <location>
        <begin position="302"/>
        <end position="324"/>
    </location>
</feature>
<keyword evidence="3 8" id="KW-0812">Transmembrane</keyword>
<evidence type="ECO:0000256" key="8">
    <source>
        <dbReference type="SAM" id="Phobius"/>
    </source>
</evidence>
<dbReference type="EMBL" id="HF582854">
    <property type="protein sequence ID" value="CCQ35556.1"/>
    <property type="molecule type" value="Genomic_DNA"/>
</dbReference>
<feature type="transmembrane region" description="Helical" evidence="8">
    <location>
        <begin position="650"/>
        <end position="671"/>
    </location>
</feature>
<dbReference type="InterPro" id="IPR056569">
    <property type="entry name" value="ArlJ-like"/>
</dbReference>
<organism evidence="10 11">
    <name type="scientific">Natronomonas moolapensis (strain DSM 18674 / CECT 7526 / JCM 14361 / 8.8.11)</name>
    <dbReference type="NCBI Taxonomy" id="268739"/>
    <lineage>
        <taxon>Archaea</taxon>
        <taxon>Methanobacteriati</taxon>
        <taxon>Methanobacteriota</taxon>
        <taxon>Stenosarchaea group</taxon>
        <taxon>Halobacteria</taxon>
        <taxon>Halobacteriales</taxon>
        <taxon>Natronomonadaceae</taxon>
        <taxon>Natronomonas</taxon>
    </lineage>
</organism>
<reference evidence="10 11" key="1">
    <citation type="journal article" date="2013" name="Genome Announc.">
        <title>Genome of the haloarchaeon Natronomonas moolapensis, a neutrophilic member of a previously haloalkaliphilic genus.</title>
        <authorList>
            <person name="Dyall-Smith M.L."/>
            <person name="Pfeiffer F."/>
            <person name="Oberwinkler T."/>
            <person name="Klee K."/>
            <person name="Rampp M."/>
            <person name="Palm P."/>
            <person name="Gross K."/>
            <person name="Schuster S.C."/>
            <person name="Oesterhelt D."/>
        </authorList>
    </citation>
    <scope>NUCLEOTIDE SEQUENCE [LARGE SCALE GENOMIC DNA]</scope>
    <source>
        <strain evidence="11">DSM 18674 / JCM 14361 / 8.8.11</strain>
    </source>
</reference>
<keyword evidence="4 8" id="KW-1133">Transmembrane helix</keyword>
<dbReference type="Gene3D" id="1.20.81.30">
    <property type="entry name" value="Type II secretion system (T2SS), domain F"/>
    <property type="match status" value="1"/>
</dbReference>
<evidence type="ECO:0000256" key="1">
    <source>
        <dbReference type="ARBA" id="ARBA00004651"/>
    </source>
</evidence>
<evidence type="ECO:0000313" key="10">
    <source>
        <dbReference type="EMBL" id="CCQ35556.1"/>
    </source>
</evidence>
<feature type="transmembrane region" description="Helical" evidence="8">
    <location>
        <begin position="414"/>
        <end position="436"/>
    </location>
</feature>
<dbReference type="KEGG" id="nmo:Nmlp_1348"/>
<evidence type="ECO:0000256" key="7">
    <source>
        <dbReference type="SAM" id="MobiDB-lite"/>
    </source>
</evidence>
<evidence type="ECO:0000256" key="2">
    <source>
        <dbReference type="ARBA" id="ARBA00022475"/>
    </source>
</evidence>
<dbReference type="GO" id="GO:0005886">
    <property type="term" value="C:plasma membrane"/>
    <property type="evidence" value="ECO:0007669"/>
    <property type="project" value="UniProtKB-SubCell"/>
</dbReference>
<accession>M1XZG7</accession>
<evidence type="ECO:0000256" key="6">
    <source>
        <dbReference type="SAM" id="Coils"/>
    </source>
</evidence>
<evidence type="ECO:0000256" key="4">
    <source>
        <dbReference type="ARBA" id="ARBA00022989"/>
    </source>
</evidence>
<feature type="coiled-coil region" evidence="6">
    <location>
        <begin position="243"/>
        <end position="270"/>
    </location>
</feature>
<dbReference type="OrthoDB" id="12374at2157"/>
<evidence type="ECO:0000313" key="11">
    <source>
        <dbReference type="Proteomes" id="UP000011867"/>
    </source>
</evidence>
<keyword evidence="11" id="KW-1185">Reference proteome</keyword>
<feature type="transmembrane region" description="Helical" evidence="8">
    <location>
        <begin position="274"/>
        <end position="296"/>
    </location>
</feature>
<sequence length="697" mass="74901">MLWVLPLVAAIGLLGAFLAAPYSPRIDAAVTRLAFLLLGGRGIEIDVEREQALRSAAIGVPYREYAAKTYIYTAGAGVAGAVVGVYLGAAGLFVLASPGLSFDPNATIETSNVVQLGVFLLSGALLSAVAVGATYELRWRLPSVRADGRARRIDAGLPRTVAFTYALTRGGMSFPDVLRTLSDNERVFGEGAAEVDVAVRNIDLFNVDLVTAVQDLSENTPSERFGTFTENLSSVLQSGGDVSEFLREQYERYRDEAEEQQAEILNLLATTAEVYVTVIVAGMLFLITILLIIGLTAGDTLLAMRVLTYVIVPAANVLFLAYLLDVTRPLRAAGDEHEDDREDERGKVADRGRDPDQKRSGEGITAGRAVESDGGYTRPGAAADHERLFAYRRLRSVRETLASPLASLVDRPRLLLYLTVPIAVVATVVRLPAILAGGSVDVRALDDVLIQAAIFLSGTFAVVYEYSRRRLKRLESAVPELLERLASLNEAGISVVSSFDRVRRGDIGELDAEVNRIWRDIQWGATTEEALSRFETRVRTPSVTRVVTLITNAMHASNEIGPVLRIAAEQARSDLQLRRQRRQEMFTYLVVVYVSFFVFLVVIGALEYVLIPSLPDVGSIGGGAAGGAGGVGGAGPLGGFDGGDRDAYRLVFVHTAFIQSLLSGLAAGVMGSGSVKAGMKHAAVMLSISYVLLTFAI</sequence>
<dbReference type="InterPro" id="IPR018076">
    <property type="entry name" value="T2SS_GspF_dom"/>
</dbReference>
<protein>
    <submittedName>
        <fullName evidence="10">Type IV pilus biogenesis complex membrane subunit</fullName>
    </submittedName>
</protein>
<feature type="transmembrane region" description="Helical" evidence="8">
    <location>
        <begin position="69"/>
        <end position="96"/>
    </location>
</feature>
<dbReference type="RefSeq" id="WP_015408403.1">
    <property type="nucleotide sequence ID" value="NC_020388.1"/>
</dbReference>
<feature type="domain" description="Type II secretion system protein GspF" evidence="9">
    <location>
        <begin position="482"/>
        <end position="605"/>
    </location>
</feature>
<proteinExistence type="predicted"/>
<feature type="region of interest" description="Disordered" evidence="7">
    <location>
        <begin position="333"/>
        <end position="379"/>
    </location>
</feature>
<comment type="subcellular location">
    <subcellularLocation>
        <location evidence="1">Cell membrane</location>
        <topology evidence="1">Multi-pass membrane protein</topology>
    </subcellularLocation>
</comment>
<keyword evidence="2" id="KW-1003">Cell membrane</keyword>
<keyword evidence="6" id="KW-0175">Coiled coil</keyword>
<dbReference type="STRING" id="268739.Nmlp_1348"/>
<feature type="transmembrane region" description="Helical" evidence="8">
    <location>
        <begin position="617"/>
        <end position="638"/>
    </location>
</feature>
<evidence type="ECO:0000259" key="9">
    <source>
        <dbReference type="Pfam" id="PF00482"/>
    </source>
</evidence>
<dbReference type="PANTHER" id="PTHR35402">
    <property type="entry name" value="INTEGRAL MEMBRANE PROTEIN-RELATED"/>
    <property type="match status" value="1"/>
</dbReference>
<dbReference type="HOGENOM" id="CLU_017646_0_0_2"/>
<dbReference type="PANTHER" id="PTHR35402:SF1">
    <property type="entry name" value="TYPE II SECRETION SYSTEM PROTEIN GSPF DOMAIN-CONTAINING PROTEIN"/>
    <property type="match status" value="1"/>
</dbReference>
<keyword evidence="5 8" id="KW-0472">Membrane</keyword>
<feature type="transmembrane region" description="Helical" evidence="8">
    <location>
        <begin position="448"/>
        <end position="466"/>
    </location>
</feature>
<dbReference type="AlphaFoldDB" id="M1XZG7"/>
<feature type="transmembrane region" description="Helical" evidence="8">
    <location>
        <begin position="116"/>
        <end position="135"/>
    </location>
</feature>
<dbReference type="Proteomes" id="UP000011867">
    <property type="component" value="Chromosome"/>
</dbReference>
<dbReference type="GeneID" id="14650660"/>
<feature type="compositionally biased region" description="Basic and acidic residues" evidence="7">
    <location>
        <begin position="343"/>
        <end position="361"/>
    </location>
</feature>
<evidence type="ECO:0000256" key="5">
    <source>
        <dbReference type="ARBA" id="ARBA00023136"/>
    </source>
</evidence>
<dbReference type="InterPro" id="IPR042094">
    <property type="entry name" value="T2SS_GspF_sf"/>
</dbReference>
<dbReference type="Pfam" id="PF00482">
    <property type="entry name" value="T2SSF"/>
    <property type="match status" value="2"/>
</dbReference>
<feature type="domain" description="Type II secretion system protein GspF" evidence="9">
    <location>
        <begin position="166"/>
        <end position="289"/>
    </location>
</feature>
<dbReference type="eggNOG" id="arCOG01808">
    <property type="taxonomic scope" value="Archaea"/>
</dbReference>
<feature type="transmembrane region" description="Helical" evidence="8">
    <location>
        <begin position="586"/>
        <end position="611"/>
    </location>
</feature>
<gene>
    <name evidence="10" type="primary">pilC1</name>
    <name evidence="10" type="ordered locus">Nmlp_1348</name>
</gene>
<name>M1XZG7_NATM8</name>